<dbReference type="InterPro" id="IPR008952">
    <property type="entry name" value="Tetraspanin_EC2_sf"/>
</dbReference>
<evidence type="ECO:0000256" key="5">
    <source>
        <dbReference type="ARBA" id="ARBA00023136"/>
    </source>
</evidence>
<dbReference type="PRINTS" id="PR00259">
    <property type="entry name" value="TMFOUR"/>
</dbReference>
<gene>
    <name evidence="7" type="ORF">DPMN_081104</name>
</gene>
<dbReference type="GO" id="GO:0005886">
    <property type="term" value="C:plasma membrane"/>
    <property type="evidence" value="ECO:0007669"/>
    <property type="project" value="TreeGrafter"/>
</dbReference>
<name>A0A9D3Y8D7_DREPO</name>
<dbReference type="EMBL" id="JAIWYP010000016">
    <property type="protein sequence ID" value="KAH3693664.1"/>
    <property type="molecule type" value="Genomic_DNA"/>
</dbReference>
<dbReference type="Proteomes" id="UP000828390">
    <property type="component" value="Unassembled WGS sequence"/>
</dbReference>
<dbReference type="PIRSF" id="PIRSF002419">
    <property type="entry name" value="Tetraspanin"/>
    <property type="match status" value="1"/>
</dbReference>
<dbReference type="PANTHER" id="PTHR19282:SF544">
    <property type="entry name" value="TETRASPANIN"/>
    <property type="match status" value="1"/>
</dbReference>
<feature type="transmembrane region" description="Helical" evidence="6">
    <location>
        <begin position="20"/>
        <end position="41"/>
    </location>
</feature>
<dbReference type="Gene3D" id="1.10.1450.10">
    <property type="entry name" value="Tetraspanin"/>
    <property type="match status" value="1"/>
</dbReference>
<dbReference type="PANTHER" id="PTHR19282">
    <property type="entry name" value="TETRASPANIN"/>
    <property type="match status" value="1"/>
</dbReference>
<dbReference type="SUPFAM" id="SSF48652">
    <property type="entry name" value="Tetraspanin"/>
    <property type="match status" value="1"/>
</dbReference>
<accession>A0A9D3Y8D7</accession>
<evidence type="ECO:0000256" key="2">
    <source>
        <dbReference type="ARBA" id="ARBA00006840"/>
    </source>
</evidence>
<reference evidence="7" key="2">
    <citation type="submission" date="2020-11" db="EMBL/GenBank/DDBJ databases">
        <authorList>
            <person name="McCartney M.A."/>
            <person name="Auch B."/>
            <person name="Kono T."/>
            <person name="Mallez S."/>
            <person name="Becker A."/>
            <person name="Gohl D.M."/>
            <person name="Silverstein K.A.T."/>
            <person name="Koren S."/>
            <person name="Bechman K.B."/>
            <person name="Herman A."/>
            <person name="Abrahante J.E."/>
            <person name="Garbe J."/>
        </authorList>
    </citation>
    <scope>NUCLEOTIDE SEQUENCE</scope>
    <source>
        <strain evidence="7">Duluth1</strain>
        <tissue evidence="7">Whole animal</tissue>
    </source>
</reference>
<proteinExistence type="inferred from homology"/>
<evidence type="ECO:0000256" key="4">
    <source>
        <dbReference type="ARBA" id="ARBA00022989"/>
    </source>
</evidence>
<evidence type="ECO:0000313" key="7">
    <source>
        <dbReference type="EMBL" id="KAH3693664.1"/>
    </source>
</evidence>
<feature type="transmembrane region" description="Helical" evidence="6">
    <location>
        <begin position="61"/>
        <end position="85"/>
    </location>
</feature>
<protein>
    <recommendedName>
        <fullName evidence="6">Tetraspanin</fullName>
    </recommendedName>
</protein>
<keyword evidence="5 6" id="KW-0472">Membrane</keyword>
<keyword evidence="3 6" id="KW-0812">Transmembrane</keyword>
<comment type="caution">
    <text evidence="7">The sequence shown here is derived from an EMBL/GenBank/DDBJ whole genome shotgun (WGS) entry which is preliminary data.</text>
</comment>
<evidence type="ECO:0000256" key="3">
    <source>
        <dbReference type="ARBA" id="ARBA00022692"/>
    </source>
</evidence>
<dbReference type="Pfam" id="PF00335">
    <property type="entry name" value="Tetraspanin"/>
    <property type="match status" value="1"/>
</dbReference>
<feature type="transmembrane region" description="Helical" evidence="6">
    <location>
        <begin position="92"/>
        <end position="116"/>
    </location>
</feature>
<dbReference type="AlphaFoldDB" id="A0A9D3Y8D7"/>
<organism evidence="7 8">
    <name type="scientific">Dreissena polymorpha</name>
    <name type="common">Zebra mussel</name>
    <name type="synonym">Mytilus polymorpha</name>
    <dbReference type="NCBI Taxonomy" id="45954"/>
    <lineage>
        <taxon>Eukaryota</taxon>
        <taxon>Metazoa</taxon>
        <taxon>Spiralia</taxon>
        <taxon>Lophotrochozoa</taxon>
        <taxon>Mollusca</taxon>
        <taxon>Bivalvia</taxon>
        <taxon>Autobranchia</taxon>
        <taxon>Heteroconchia</taxon>
        <taxon>Euheterodonta</taxon>
        <taxon>Imparidentia</taxon>
        <taxon>Neoheterodontei</taxon>
        <taxon>Myida</taxon>
        <taxon>Dreissenoidea</taxon>
        <taxon>Dreissenidae</taxon>
        <taxon>Dreissena</taxon>
    </lineage>
</organism>
<comment type="subcellular location">
    <subcellularLocation>
        <location evidence="1 6">Membrane</location>
        <topology evidence="1 6">Multi-pass membrane protein</topology>
    </subcellularLocation>
</comment>
<keyword evidence="4 6" id="KW-1133">Transmembrane helix</keyword>
<reference evidence="7" key="1">
    <citation type="journal article" date="2019" name="bioRxiv">
        <title>The Genome of the Zebra Mussel, Dreissena polymorpha: A Resource for Invasive Species Research.</title>
        <authorList>
            <person name="McCartney M.A."/>
            <person name="Auch B."/>
            <person name="Kono T."/>
            <person name="Mallez S."/>
            <person name="Zhang Y."/>
            <person name="Obille A."/>
            <person name="Becker A."/>
            <person name="Abrahante J.E."/>
            <person name="Garbe J."/>
            <person name="Badalamenti J.P."/>
            <person name="Herman A."/>
            <person name="Mangelson H."/>
            <person name="Liachko I."/>
            <person name="Sullivan S."/>
            <person name="Sone E.D."/>
            <person name="Koren S."/>
            <person name="Silverstein K.A.T."/>
            <person name="Beckman K.B."/>
            <person name="Gohl D.M."/>
        </authorList>
    </citation>
    <scope>NUCLEOTIDE SEQUENCE</scope>
    <source>
        <strain evidence="7">Duluth1</strain>
        <tissue evidence="7">Whole animal</tissue>
    </source>
</reference>
<dbReference type="InterPro" id="IPR018499">
    <property type="entry name" value="Tetraspanin/Peripherin"/>
</dbReference>
<evidence type="ECO:0000256" key="1">
    <source>
        <dbReference type="ARBA" id="ARBA00004141"/>
    </source>
</evidence>
<dbReference type="InterPro" id="IPR000301">
    <property type="entry name" value="Tetraspanin_animals"/>
</dbReference>
<sequence length="288" mass="31622">MTRRNKISTGCHQFLKYANLLFSFIVFLAGGGLLGLGIYILGSDYGAKQVSEVLGTELYLIAAYALIATGGVLLVISMCGCCGVLRESRWLLGSFIFSLSVLVLVLVAAAIIVFVFRGKMEGDVIHSMEVVLIKKYGVDLVHHSDNRVITDFWNWLQRELKCCGVTGNINSTTSWAIYRHSAWYKGFETGKPYVPQSCCNPDGDINICTGITDYNGLPAHGPPFTATMNTNPHLYIRGCYDELVQYVETHAVIIGVSAIAGVVVMLIGLVFSVFLCRRIAPDTFYSAY</sequence>
<evidence type="ECO:0000313" key="8">
    <source>
        <dbReference type="Proteomes" id="UP000828390"/>
    </source>
</evidence>
<keyword evidence="8" id="KW-1185">Reference proteome</keyword>
<feature type="transmembrane region" description="Helical" evidence="6">
    <location>
        <begin position="251"/>
        <end position="276"/>
    </location>
</feature>
<evidence type="ECO:0000256" key="6">
    <source>
        <dbReference type="RuleBase" id="RU361218"/>
    </source>
</evidence>
<comment type="similarity">
    <text evidence="2 6">Belongs to the tetraspanin (TM4SF) family.</text>
</comment>